<evidence type="ECO:0000313" key="3">
    <source>
        <dbReference type="EMBL" id="MBE1159864.1"/>
    </source>
</evidence>
<dbReference type="Gene3D" id="3.40.50.300">
    <property type="entry name" value="P-loop containing nucleotide triphosphate hydrolases"/>
    <property type="match status" value="1"/>
</dbReference>
<dbReference type="EMBL" id="JACZZA010000002">
    <property type="protein sequence ID" value="MBE1159864.1"/>
    <property type="molecule type" value="Genomic_DNA"/>
</dbReference>
<dbReference type="PROSITE" id="PS50005">
    <property type="entry name" value="TPR"/>
    <property type="match status" value="1"/>
</dbReference>
<keyword evidence="4" id="KW-1185">Reference proteome</keyword>
<gene>
    <name evidence="3" type="ORF">IGX34_05665</name>
</gene>
<dbReference type="Proteomes" id="UP000651010">
    <property type="component" value="Unassembled WGS sequence"/>
</dbReference>
<proteinExistence type="predicted"/>
<keyword evidence="1" id="KW-0808">Transferase</keyword>
<dbReference type="PANTHER" id="PTHR12788:SF10">
    <property type="entry name" value="PROTEIN-TYROSINE SULFOTRANSFERASE"/>
    <property type="match status" value="1"/>
</dbReference>
<dbReference type="SUPFAM" id="SSF48452">
    <property type="entry name" value="TPR-like"/>
    <property type="match status" value="1"/>
</dbReference>
<protein>
    <submittedName>
        <fullName evidence="3">Sulfotransferase</fullName>
    </submittedName>
</protein>
<dbReference type="InterPro" id="IPR027417">
    <property type="entry name" value="P-loop_NTPase"/>
</dbReference>
<feature type="repeat" description="TPR" evidence="2">
    <location>
        <begin position="140"/>
        <end position="173"/>
    </location>
</feature>
<name>A0ABR9G768_9GAMM</name>
<comment type="caution">
    <text evidence="3">The sequence shown here is derived from an EMBL/GenBank/DDBJ whole genome shotgun (WGS) entry which is preliminary data.</text>
</comment>
<evidence type="ECO:0000313" key="4">
    <source>
        <dbReference type="Proteomes" id="UP000651010"/>
    </source>
</evidence>
<dbReference type="PANTHER" id="PTHR12788">
    <property type="entry name" value="PROTEIN-TYROSINE SULFOTRANSFERASE 2"/>
    <property type="match status" value="1"/>
</dbReference>
<dbReference type="InterPro" id="IPR011990">
    <property type="entry name" value="TPR-like_helical_dom_sf"/>
</dbReference>
<keyword evidence="2" id="KW-0802">TPR repeat</keyword>
<dbReference type="Pfam" id="PF13469">
    <property type="entry name" value="Sulfotransfer_3"/>
    <property type="match status" value="1"/>
</dbReference>
<dbReference type="RefSeq" id="WP_192554716.1">
    <property type="nucleotide sequence ID" value="NZ_JACZZA010000002.1"/>
</dbReference>
<organism evidence="3 4">
    <name type="scientific">Dyella acidiphila</name>
    <dbReference type="NCBI Taxonomy" id="2775866"/>
    <lineage>
        <taxon>Bacteria</taxon>
        <taxon>Pseudomonadati</taxon>
        <taxon>Pseudomonadota</taxon>
        <taxon>Gammaproteobacteria</taxon>
        <taxon>Lysobacterales</taxon>
        <taxon>Rhodanobacteraceae</taxon>
        <taxon>Dyella</taxon>
    </lineage>
</organism>
<evidence type="ECO:0000256" key="2">
    <source>
        <dbReference type="PROSITE-ProRule" id="PRU00339"/>
    </source>
</evidence>
<accession>A0ABR9G768</accession>
<dbReference type="InterPro" id="IPR026634">
    <property type="entry name" value="TPST-like"/>
</dbReference>
<reference evidence="3 4" key="1">
    <citation type="submission" date="2020-09" db="EMBL/GenBank/DDBJ databases">
        <title>Dyella sp. 7MK23 isolated from forest soil.</title>
        <authorList>
            <person name="Fu J."/>
        </authorList>
    </citation>
    <scope>NUCLEOTIDE SEQUENCE [LARGE SCALE GENOMIC DNA]</scope>
    <source>
        <strain evidence="3 4">7MK23</strain>
    </source>
</reference>
<sequence>MTALSELQARLIQAFNRHDWAVVKQLALQLQPLAPTDAMAPFMGGVAHMQLQQLPEAAHLLGQAMQLEPARAEYAVEYAKSLALMRRMREAQEIAQKALALGPVHPATLNTLGVVFSQAHAHALAVEAFRRQVAALPNQAQARFNLAYALTVMGDEAEAERELEMCIRLDPRYWQAHWTLAQLRRQTPQSNHVERLRTLLAQYPGQAAAQLYVNMALGKECDDLGDYPAAFEHYRRGKAAASVAGKQSAQRDEAMFKRLMQSFPAGAEHIADGAHGSAPIFIIGMPRSGTTLLDRILSSHPAIYSAGELQDFPATLQRVYGGATPILLDPDLPARVRQLDWTQLGERYLDATRAHAEQAAHFIDKLPHNFLYAGFIARALPGAKIICLRRDAMDTCLGNFRHLFERSTSYYDYSFDLLDTGRYYAGFDRLMAHWQQALPGRVLEVAYEDLIDAQEATIRTLLDFCGLPWDDACLQSERNAAPVNTPNAWQVRAPVYRTAIGRWRHYAPQLEELRQLLAEQGALSPGD</sequence>
<dbReference type="SUPFAM" id="SSF52540">
    <property type="entry name" value="P-loop containing nucleoside triphosphate hydrolases"/>
    <property type="match status" value="1"/>
</dbReference>
<dbReference type="SMART" id="SM00028">
    <property type="entry name" value="TPR"/>
    <property type="match status" value="3"/>
</dbReference>
<dbReference type="Gene3D" id="1.25.40.10">
    <property type="entry name" value="Tetratricopeptide repeat domain"/>
    <property type="match status" value="1"/>
</dbReference>
<dbReference type="InterPro" id="IPR019734">
    <property type="entry name" value="TPR_rpt"/>
</dbReference>
<evidence type="ECO:0000256" key="1">
    <source>
        <dbReference type="ARBA" id="ARBA00022679"/>
    </source>
</evidence>